<dbReference type="Proteomes" id="UP000776650">
    <property type="component" value="Unassembled WGS sequence"/>
</dbReference>
<name>A0A921F510_9ACTN</name>
<keyword evidence="1" id="KW-1133">Transmembrane helix</keyword>
<evidence type="ECO:0000256" key="1">
    <source>
        <dbReference type="SAM" id="Phobius"/>
    </source>
</evidence>
<reference evidence="2" key="2">
    <citation type="submission" date="2021-09" db="EMBL/GenBank/DDBJ databases">
        <authorList>
            <person name="Gilroy R."/>
        </authorList>
    </citation>
    <scope>NUCLEOTIDE SEQUENCE</scope>
    <source>
        <strain evidence="2">ChiGjej1B1-18357</strain>
    </source>
</reference>
<dbReference type="EMBL" id="DYXM01000228">
    <property type="protein sequence ID" value="HJE91696.1"/>
    <property type="molecule type" value="Genomic_DNA"/>
</dbReference>
<evidence type="ECO:0008006" key="4">
    <source>
        <dbReference type="Google" id="ProtNLM"/>
    </source>
</evidence>
<evidence type="ECO:0000313" key="2">
    <source>
        <dbReference type="EMBL" id="HJE91696.1"/>
    </source>
</evidence>
<dbReference type="AlphaFoldDB" id="A0A921F510"/>
<organism evidence="2 3">
    <name type="scientific">Dietzia timorensis</name>
    <dbReference type="NCBI Taxonomy" id="499555"/>
    <lineage>
        <taxon>Bacteria</taxon>
        <taxon>Bacillati</taxon>
        <taxon>Actinomycetota</taxon>
        <taxon>Actinomycetes</taxon>
        <taxon>Mycobacteriales</taxon>
        <taxon>Dietziaceae</taxon>
        <taxon>Dietzia</taxon>
    </lineage>
</organism>
<accession>A0A921F510</accession>
<feature type="transmembrane region" description="Helical" evidence="1">
    <location>
        <begin position="148"/>
        <end position="167"/>
    </location>
</feature>
<feature type="transmembrane region" description="Helical" evidence="1">
    <location>
        <begin position="15"/>
        <end position="39"/>
    </location>
</feature>
<gene>
    <name evidence="2" type="ORF">K8V11_11890</name>
</gene>
<evidence type="ECO:0000313" key="3">
    <source>
        <dbReference type="Proteomes" id="UP000776650"/>
    </source>
</evidence>
<protein>
    <recommendedName>
        <fullName evidence="4">Transmembrane protein</fullName>
    </recommendedName>
</protein>
<reference evidence="2" key="1">
    <citation type="journal article" date="2021" name="PeerJ">
        <title>Extensive microbial diversity within the chicken gut microbiome revealed by metagenomics and culture.</title>
        <authorList>
            <person name="Gilroy R."/>
            <person name="Ravi A."/>
            <person name="Getino M."/>
            <person name="Pursley I."/>
            <person name="Horton D.L."/>
            <person name="Alikhan N.F."/>
            <person name="Baker D."/>
            <person name="Gharbi K."/>
            <person name="Hall N."/>
            <person name="Watson M."/>
            <person name="Adriaenssens E.M."/>
            <person name="Foster-Nyarko E."/>
            <person name="Jarju S."/>
            <person name="Secka A."/>
            <person name="Antonio M."/>
            <person name="Oren A."/>
            <person name="Chaudhuri R.R."/>
            <person name="La Ragione R."/>
            <person name="Hildebrand F."/>
            <person name="Pallen M.J."/>
        </authorList>
    </citation>
    <scope>NUCLEOTIDE SEQUENCE</scope>
    <source>
        <strain evidence="2">ChiGjej1B1-18357</strain>
    </source>
</reference>
<sequence length="191" mass="20804">MTSDARLIDSYRVGLYALPLPAFALLAVVVFWLVGFLAATALTEWDPGIDFSLRGSFVYAVIVGAVLAGGSIVGEHSRRKKFVDAQDRAEYHRAVDHEVLPDDGAPMHWRERMLTEIAERSRAYLSAVILVVAMGLVTASMMARGGEWPLLLAAVGLCAALGVGLFLQVQRSKKAKRLYAASNPRMTESAR</sequence>
<feature type="transmembrane region" description="Helical" evidence="1">
    <location>
        <begin position="123"/>
        <end position="142"/>
    </location>
</feature>
<dbReference type="RefSeq" id="WP_303914474.1">
    <property type="nucleotide sequence ID" value="NZ_DYXM01000228.1"/>
</dbReference>
<proteinExistence type="predicted"/>
<keyword evidence="1" id="KW-0812">Transmembrane</keyword>
<feature type="transmembrane region" description="Helical" evidence="1">
    <location>
        <begin position="51"/>
        <end position="73"/>
    </location>
</feature>
<comment type="caution">
    <text evidence="2">The sequence shown here is derived from an EMBL/GenBank/DDBJ whole genome shotgun (WGS) entry which is preliminary data.</text>
</comment>
<keyword evidence="1" id="KW-0472">Membrane</keyword>